<dbReference type="GO" id="GO:0080090">
    <property type="term" value="P:regulation of primary metabolic process"/>
    <property type="evidence" value="ECO:0007669"/>
    <property type="project" value="UniProtKB-ARBA"/>
</dbReference>
<dbReference type="RefSeq" id="WP_077090175.1">
    <property type="nucleotide sequence ID" value="NZ_LT721901.1"/>
</dbReference>
<dbReference type="CDD" id="cd14014">
    <property type="entry name" value="STKc_PknB_like"/>
    <property type="match status" value="1"/>
</dbReference>
<dbReference type="Gene3D" id="3.30.200.20">
    <property type="entry name" value="Phosphorylase Kinase, domain 1"/>
    <property type="match status" value="1"/>
</dbReference>
<dbReference type="Gene3D" id="1.10.510.10">
    <property type="entry name" value="Transferase(Phosphotransferase) domain 1"/>
    <property type="match status" value="1"/>
</dbReference>
<name>A0A2U3P1R3_9MYCO</name>
<proteinExistence type="predicted"/>
<feature type="domain" description="Protein kinase" evidence="10">
    <location>
        <begin position="12"/>
        <end position="287"/>
    </location>
</feature>
<evidence type="ECO:0000256" key="3">
    <source>
        <dbReference type="ARBA" id="ARBA00022679"/>
    </source>
</evidence>
<comment type="catalytic activity">
    <reaction evidence="7">
        <text>L-threonyl-[protein] + ATP = O-phospho-L-threonyl-[protein] + ADP + H(+)</text>
        <dbReference type="Rhea" id="RHEA:46608"/>
        <dbReference type="Rhea" id="RHEA-COMP:11060"/>
        <dbReference type="Rhea" id="RHEA-COMP:11605"/>
        <dbReference type="ChEBI" id="CHEBI:15378"/>
        <dbReference type="ChEBI" id="CHEBI:30013"/>
        <dbReference type="ChEBI" id="CHEBI:30616"/>
        <dbReference type="ChEBI" id="CHEBI:61977"/>
        <dbReference type="ChEBI" id="CHEBI:456216"/>
        <dbReference type="EC" id="2.7.11.1"/>
    </reaction>
</comment>
<keyword evidence="6" id="KW-0067">ATP-binding</keyword>
<dbReference type="EMBL" id="FUFA01000006">
    <property type="protein sequence ID" value="SPM37684.1"/>
    <property type="molecule type" value="Genomic_DNA"/>
</dbReference>
<evidence type="ECO:0000256" key="6">
    <source>
        <dbReference type="ARBA" id="ARBA00022840"/>
    </source>
</evidence>
<dbReference type="Proteomes" id="UP000240988">
    <property type="component" value="Unassembled WGS sequence"/>
</dbReference>
<dbReference type="GO" id="GO:0005524">
    <property type="term" value="F:ATP binding"/>
    <property type="evidence" value="ECO:0007669"/>
    <property type="project" value="UniProtKB-KW"/>
</dbReference>
<dbReference type="STRING" id="1841860.GCA_900157375_05536"/>
<evidence type="ECO:0000256" key="1">
    <source>
        <dbReference type="ARBA" id="ARBA00012513"/>
    </source>
</evidence>
<reference evidence="11 12" key="1">
    <citation type="submission" date="2017-01" db="EMBL/GenBank/DDBJ databases">
        <authorList>
            <consortium name="Urmite Genomes"/>
        </authorList>
    </citation>
    <scope>NUCLEOTIDE SEQUENCE [LARGE SCALE GENOMIC DNA]</scope>
    <source>
        <strain evidence="11 12">AB57</strain>
    </source>
</reference>
<dbReference type="GO" id="GO:0004674">
    <property type="term" value="F:protein serine/threonine kinase activity"/>
    <property type="evidence" value="ECO:0007669"/>
    <property type="project" value="UniProtKB-KW"/>
</dbReference>
<sequence>MPLRDGEQFAGYTMVRLLGSGGMGEVYLARHPRFPRFEALKVLHPDLSADRDFQQRFNREAELAAGLWHPHIVGVHDRGEFDGQLWITMDYVDGADLGELMSSRYRTGMPRDQVVAIVSAVADALDHAHRQGLLHRDVKPANVIVSQPNDGSSPRILLSDFGIARPIDDTTGLTATNMAMGTVNYSSPEQLMGAPLDGRADQYSLAATAYYLLTGVKMFANLPAVAVISAHLTAPPPVPGAIRRDLDAADPVFARALAKDPRQRFGRCSDFAAALAAQLRISAHPQSIPPTAPPAGYPGWPAPPPTHTQGPAPKRRGRALRVAAVAAAVIAVAAVAGYLAIPSDGGGHSTQNAAEAQDAARLAGQHYLEALSRGDAAAALSMGAKAPADTQWVSADTLRAQLASSPITDIAVTSAPAAPGDDPNSVQYVMLSARFGQTLSQARVALRRNGNDWKLDNATAPVNIGTPGVTNASYKAVAVFGVPANGASSIAVFPGALAVSSSNRFIDITAQAPPVLLNALTGNGSPTTIQPVATLNDKGLAAAKTAVDNDEHYCYQGVAPPPECGSLSNNDSTVSITGAGDFSKAQFAFDPNTMVVTVSGSVVYIAHSQTTATVTYNAAGTVDLTKDRPTYARPGGGR</sequence>
<protein>
    <recommendedName>
        <fullName evidence="1">non-specific serine/threonine protein kinase</fullName>
        <ecNumber evidence="1">2.7.11.1</ecNumber>
    </recommendedName>
</protein>
<evidence type="ECO:0000256" key="5">
    <source>
        <dbReference type="ARBA" id="ARBA00022777"/>
    </source>
</evidence>
<dbReference type="PROSITE" id="PS50011">
    <property type="entry name" value="PROTEIN_KINASE_DOM"/>
    <property type="match status" value="1"/>
</dbReference>
<organism evidence="11 12">
    <name type="scientific">Mycobacterium rhizamassiliense</name>
    <dbReference type="NCBI Taxonomy" id="1841860"/>
    <lineage>
        <taxon>Bacteria</taxon>
        <taxon>Bacillati</taxon>
        <taxon>Actinomycetota</taxon>
        <taxon>Actinomycetes</taxon>
        <taxon>Mycobacteriales</taxon>
        <taxon>Mycobacteriaceae</taxon>
        <taxon>Mycobacterium</taxon>
    </lineage>
</organism>
<dbReference type="PROSITE" id="PS00108">
    <property type="entry name" value="PROTEIN_KINASE_ST"/>
    <property type="match status" value="1"/>
</dbReference>
<dbReference type="PANTHER" id="PTHR43289:SF6">
    <property type="entry name" value="SERINE_THREONINE-PROTEIN KINASE NEKL-3"/>
    <property type="match status" value="1"/>
</dbReference>
<evidence type="ECO:0000313" key="12">
    <source>
        <dbReference type="Proteomes" id="UP000240988"/>
    </source>
</evidence>
<dbReference type="InterPro" id="IPR008271">
    <property type="entry name" value="Ser/Thr_kinase_AS"/>
</dbReference>
<dbReference type="EC" id="2.7.11.1" evidence="1"/>
<feature type="region of interest" description="Disordered" evidence="9">
    <location>
        <begin position="285"/>
        <end position="316"/>
    </location>
</feature>
<keyword evidence="3" id="KW-0808">Transferase</keyword>
<feature type="compositionally biased region" description="Pro residues" evidence="9">
    <location>
        <begin position="287"/>
        <end position="306"/>
    </location>
</feature>
<evidence type="ECO:0000256" key="4">
    <source>
        <dbReference type="ARBA" id="ARBA00022741"/>
    </source>
</evidence>
<dbReference type="PANTHER" id="PTHR43289">
    <property type="entry name" value="MITOGEN-ACTIVATED PROTEIN KINASE KINASE KINASE 20-RELATED"/>
    <property type="match status" value="1"/>
</dbReference>
<dbReference type="SMART" id="SM00220">
    <property type="entry name" value="S_TKc"/>
    <property type="match status" value="1"/>
</dbReference>
<dbReference type="Pfam" id="PF00069">
    <property type="entry name" value="Pkinase"/>
    <property type="match status" value="1"/>
</dbReference>
<keyword evidence="12" id="KW-1185">Reference proteome</keyword>
<dbReference type="InterPro" id="IPR000719">
    <property type="entry name" value="Prot_kinase_dom"/>
</dbReference>
<dbReference type="FunFam" id="3.30.200.20:FF:000035">
    <property type="entry name" value="Serine/threonine protein kinase Stk1"/>
    <property type="match status" value="1"/>
</dbReference>
<evidence type="ECO:0000256" key="7">
    <source>
        <dbReference type="ARBA" id="ARBA00047899"/>
    </source>
</evidence>
<keyword evidence="5" id="KW-0418">Kinase</keyword>
<dbReference type="InterPro" id="IPR011009">
    <property type="entry name" value="Kinase-like_dom_sf"/>
</dbReference>
<evidence type="ECO:0000313" key="11">
    <source>
        <dbReference type="EMBL" id="SPM37684.1"/>
    </source>
</evidence>
<evidence type="ECO:0000256" key="2">
    <source>
        <dbReference type="ARBA" id="ARBA00022527"/>
    </source>
</evidence>
<comment type="catalytic activity">
    <reaction evidence="8">
        <text>L-seryl-[protein] + ATP = O-phospho-L-seryl-[protein] + ADP + H(+)</text>
        <dbReference type="Rhea" id="RHEA:17989"/>
        <dbReference type="Rhea" id="RHEA-COMP:9863"/>
        <dbReference type="Rhea" id="RHEA-COMP:11604"/>
        <dbReference type="ChEBI" id="CHEBI:15378"/>
        <dbReference type="ChEBI" id="CHEBI:29999"/>
        <dbReference type="ChEBI" id="CHEBI:30616"/>
        <dbReference type="ChEBI" id="CHEBI:83421"/>
        <dbReference type="ChEBI" id="CHEBI:456216"/>
        <dbReference type="EC" id="2.7.11.1"/>
    </reaction>
</comment>
<evidence type="ECO:0000259" key="10">
    <source>
        <dbReference type="PROSITE" id="PS50011"/>
    </source>
</evidence>
<dbReference type="SUPFAM" id="SSF56112">
    <property type="entry name" value="Protein kinase-like (PK-like)"/>
    <property type="match status" value="1"/>
</dbReference>
<accession>A0A2U3P1R3</accession>
<keyword evidence="4" id="KW-0547">Nucleotide-binding</keyword>
<dbReference type="AlphaFoldDB" id="A0A2U3P1R3"/>
<evidence type="ECO:0000256" key="8">
    <source>
        <dbReference type="ARBA" id="ARBA00048679"/>
    </source>
</evidence>
<evidence type="ECO:0000256" key="9">
    <source>
        <dbReference type="SAM" id="MobiDB-lite"/>
    </source>
</evidence>
<gene>
    <name evidence="11" type="ORF">MRAB57_5533</name>
</gene>
<keyword evidence="2" id="KW-0723">Serine/threonine-protein kinase</keyword>